<dbReference type="AlphaFoldDB" id="A0A250FSE6"/>
<reference evidence="2" key="1">
    <citation type="submission" date="2017-06" db="EMBL/GenBank/DDBJ databases">
        <title>Capnocytophaga spp. assemblies.</title>
        <authorList>
            <person name="Gulvik C.A."/>
        </authorList>
    </citation>
    <scope>NUCLEOTIDE SEQUENCE [LARGE SCALE GENOMIC DNA]</scope>
    <source>
        <strain evidence="2">H1496</strain>
    </source>
</reference>
<evidence type="ECO:0000313" key="1">
    <source>
        <dbReference type="EMBL" id="ATA88033.1"/>
    </source>
</evidence>
<dbReference type="OrthoDB" id="9256213at2"/>
<sequence>MKKNIRILENIRYNLYSWKSYDELSLEEIMKEFEKFPRKEYSSYYTSILTDRILIKDILEIGRTFYSNSNILINVISSLGNIVERYNFSPSDEIFEFLEKAISNKKANYYVSLFIFSFPQYYNWEYRWDYLVSIPNIIPKKKSIINFLIGIKKTIRDEEIIPKEIIIKIINIIKLHINSKLFNDYLKNDYSNTLSLLEEKLGNG</sequence>
<protein>
    <submittedName>
        <fullName evidence="1">Uncharacterized protein</fullName>
    </submittedName>
</protein>
<gene>
    <name evidence="1" type="ORF">CGC50_13340</name>
</gene>
<organism evidence="1 2">
    <name type="scientific">Capnocytophaga gingivalis</name>
    <dbReference type="NCBI Taxonomy" id="1017"/>
    <lineage>
        <taxon>Bacteria</taxon>
        <taxon>Pseudomonadati</taxon>
        <taxon>Bacteroidota</taxon>
        <taxon>Flavobacteriia</taxon>
        <taxon>Flavobacteriales</taxon>
        <taxon>Flavobacteriaceae</taxon>
        <taxon>Capnocytophaga</taxon>
    </lineage>
</organism>
<name>A0A250FSE6_9FLAO</name>
<dbReference type="KEGG" id="cgh:CGC50_13340"/>
<dbReference type="RefSeq" id="WP_095911199.1">
    <property type="nucleotide sequence ID" value="NZ_CP022386.1"/>
</dbReference>
<dbReference type="GeneID" id="84809522"/>
<dbReference type="EMBL" id="CP022386">
    <property type="protein sequence ID" value="ATA88033.1"/>
    <property type="molecule type" value="Genomic_DNA"/>
</dbReference>
<dbReference type="Proteomes" id="UP000217250">
    <property type="component" value="Chromosome"/>
</dbReference>
<accession>A0A250FSE6</accession>
<proteinExistence type="predicted"/>
<evidence type="ECO:0000313" key="2">
    <source>
        <dbReference type="Proteomes" id="UP000217250"/>
    </source>
</evidence>